<evidence type="ECO:0008006" key="10">
    <source>
        <dbReference type="Google" id="ProtNLM"/>
    </source>
</evidence>
<dbReference type="InterPro" id="IPR036259">
    <property type="entry name" value="MFS_trans_sf"/>
</dbReference>
<reference evidence="8" key="1">
    <citation type="submission" date="2023-06" db="EMBL/GenBank/DDBJ databases">
        <title>Genome-scale phylogeny and comparative genomics of the fungal order Sordariales.</title>
        <authorList>
            <consortium name="Lawrence Berkeley National Laboratory"/>
            <person name="Hensen N."/>
            <person name="Bonometti L."/>
            <person name="Westerberg I."/>
            <person name="Brannstrom I.O."/>
            <person name="Guillou S."/>
            <person name="Cros-Aarteil S."/>
            <person name="Calhoun S."/>
            <person name="Haridas S."/>
            <person name="Kuo A."/>
            <person name="Mondo S."/>
            <person name="Pangilinan J."/>
            <person name="Riley R."/>
            <person name="LaButti K."/>
            <person name="Andreopoulos B."/>
            <person name="Lipzen A."/>
            <person name="Chen C."/>
            <person name="Yanf M."/>
            <person name="Daum C."/>
            <person name="Ng V."/>
            <person name="Clum A."/>
            <person name="Steindorff A."/>
            <person name="Ohm R."/>
            <person name="Martin F."/>
            <person name="Silar P."/>
            <person name="Natvig D."/>
            <person name="Lalanne C."/>
            <person name="Gautier V."/>
            <person name="Ament-velasquez S.L."/>
            <person name="Kruys A."/>
            <person name="Hutchinson M.I."/>
            <person name="Powell A.J."/>
            <person name="Barry K."/>
            <person name="Miller A.N."/>
            <person name="Grigoriev I.V."/>
            <person name="Debuchy R."/>
            <person name="Gladieux P."/>
            <person name="Thoren M.H."/>
            <person name="Johannesson H."/>
        </authorList>
    </citation>
    <scope>NUCLEOTIDE SEQUENCE</scope>
    <source>
        <strain evidence="8">SMH3187-1</strain>
    </source>
</reference>
<evidence type="ECO:0000256" key="7">
    <source>
        <dbReference type="SAM" id="Phobius"/>
    </source>
</evidence>
<proteinExistence type="predicted"/>
<evidence type="ECO:0000313" key="9">
    <source>
        <dbReference type="Proteomes" id="UP001172155"/>
    </source>
</evidence>
<feature type="transmembrane region" description="Helical" evidence="7">
    <location>
        <begin position="160"/>
        <end position="176"/>
    </location>
</feature>
<keyword evidence="3 7" id="KW-0812">Transmembrane</keyword>
<dbReference type="PANTHER" id="PTHR43791:SF67">
    <property type="entry name" value="TRANSPORTER, PUTATIVE (AFU_ORTHOLOGUE AFUA_3G04010)-RELATED"/>
    <property type="match status" value="1"/>
</dbReference>
<dbReference type="EMBL" id="JAUKUD010000005">
    <property type="protein sequence ID" value="KAK0742911.1"/>
    <property type="molecule type" value="Genomic_DNA"/>
</dbReference>
<feature type="region of interest" description="Disordered" evidence="6">
    <location>
        <begin position="1"/>
        <end position="35"/>
    </location>
</feature>
<comment type="subcellular location">
    <subcellularLocation>
        <location evidence="1">Membrane</location>
        <topology evidence="1">Multi-pass membrane protein</topology>
    </subcellularLocation>
</comment>
<evidence type="ECO:0000313" key="8">
    <source>
        <dbReference type="EMBL" id="KAK0742911.1"/>
    </source>
</evidence>
<feature type="transmembrane region" description="Helical" evidence="7">
    <location>
        <begin position="97"/>
        <end position="114"/>
    </location>
</feature>
<dbReference type="PANTHER" id="PTHR43791">
    <property type="entry name" value="PERMEASE-RELATED"/>
    <property type="match status" value="1"/>
</dbReference>
<keyword evidence="4 7" id="KW-1133">Transmembrane helix</keyword>
<evidence type="ECO:0000256" key="5">
    <source>
        <dbReference type="ARBA" id="ARBA00023136"/>
    </source>
</evidence>
<feature type="transmembrane region" description="Helical" evidence="7">
    <location>
        <begin position="121"/>
        <end position="140"/>
    </location>
</feature>
<feature type="compositionally biased region" description="Low complexity" evidence="6">
    <location>
        <begin position="22"/>
        <end position="31"/>
    </location>
</feature>
<feature type="compositionally biased region" description="Basic and acidic residues" evidence="6">
    <location>
        <begin position="1"/>
        <end position="12"/>
    </location>
</feature>
<comment type="caution">
    <text evidence="8">The sequence shown here is derived from an EMBL/GenBank/DDBJ whole genome shotgun (WGS) entry which is preliminary data.</text>
</comment>
<evidence type="ECO:0000256" key="4">
    <source>
        <dbReference type="ARBA" id="ARBA00022989"/>
    </source>
</evidence>
<keyword evidence="2" id="KW-0813">Transport</keyword>
<name>A0AA40EP46_9PEZI</name>
<sequence>MSVQEGEDKGDKTLQATVPKDSSISAHDSSSVEAGSYDTEASKGLTRGLLVKLDTRILPVFILLVLSFFLDRTNVGNAKVYGINEELGLSDRQFQQILFYLLYILAEIPSNLILKKVTPRIWLALITFIRRFSCLVLGLVKNFNQFIAMRTVLSLAKGGLFPGMTILCAIFTYFMLPNNLDTASFLTQEQRDYAINRQSGIGSSGTGGNKHKETFS</sequence>
<evidence type="ECO:0000256" key="3">
    <source>
        <dbReference type="ARBA" id="ARBA00022692"/>
    </source>
</evidence>
<evidence type="ECO:0000256" key="1">
    <source>
        <dbReference type="ARBA" id="ARBA00004141"/>
    </source>
</evidence>
<evidence type="ECO:0000256" key="6">
    <source>
        <dbReference type="SAM" id="MobiDB-lite"/>
    </source>
</evidence>
<dbReference type="AlphaFoldDB" id="A0AA40EP46"/>
<gene>
    <name evidence="8" type="ORF">B0T18DRAFT_391792</name>
</gene>
<evidence type="ECO:0000256" key="2">
    <source>
        <dbReference type="ARBA" id="ARBA00022448"/>
    </source>
</evidence>
<dbReference type="Proteomes" id="UP001172155">
    <property type="component" value="Unassembled WGS sequence"/>
</dbReference>
<keyword evidence="9" id="KW-1185">Reference proteome</keyword>
<dbReference type="GO" id="GO:0022857">
    <property type="term" value="F:transmembrane transporter activity"/>
    <property type="evidence" value="ECO:0007669"/>
    <property type="project" value="TreeGrafter"/>
</dbReference>
<dbReference type="Gene3D" id="1.20.1250.20">
    <property type="entry name" value="MFS general substrate transporter like domains"/>
    <property type="match status" value="1"/>
</dbReference>
<dbReference type="GO" id="GO:0016020">
    <property type="term" value="C:membrane"/>
    <property type="evidence" value="ECO:0007669"/>
    <property type="project" value="UniProtKB-SubCell"/>
</dbReference>
<accession>A0AA40EP46</accession>
<feature type="transmembrane region" description="Helical" evidence="7">
    <location>
        <begin position="53"/>
        <end position="70"/>
    </location>
</feature>
<protein>
    <recommendedName>
        <fullName evidence="10">Major facilitator superfamily (MFS) profile domain-containing protein</fullName>
    </recommendedName>
</protein>
<keyword evidence="5 7" id="KW-0472">Membrane</keyword>
<dbReference type="SUPFAM" id="SSF103473">
    <property type="entry name" value="MFS general substrate transporter"/>
    <property type="match status" value="1"/>
</dbReference>
<organism evidence="8 9">
    <name type="scientific">Schizothecium vesticola</name>
    <dbReference type="NCBI Taxonomy" id="314040"/>
    <lineage>
        <taxon>Eukaryota</taxon>
        <taxon>Fungi</taxon>
        <taxon>Dikarya</taxon>
        <taxon>Ascomycota</taxon>
        <taxon>Pezizomycotina</taxon>
        <taxon>Sordariomycetes</taxon>
        <taxon>Sordariomycetidae</taxon>
        <taxon>Sordariales</taxon>
        <taxon>Schizotheciaceae</taxon>
        <taxon>Schizothecium</taxon>
    </lineage>
</organism>